<evidence type="ECO:0000313" key="5">
    <source>
        <dbReference type="Proteomes" id="UP000005207"/>
    </source>
</evidence>
<dbReference type="Gene3D" id="3.40.570.10">
    <property type="entry name" value="Extracellular Endonuclease, subunit A"/>
    <property type="match status" value="1"/>
</dbReference>
<sequence>MWKMMHVKMFGWVLRKFTKHFRTEEHQNYTSSLAQFICEEGSSGPHWLSCFLCCMNLLQGHFAGFHRSLVGSPMISLMMQHLLPLATLLLLSIVPTETKVVASVAQCNESFLAQTPPNIPGILVGGNINDHNRYKVICQTLRDIRRFVTLYDTKNRIPVFSAAEYRGGPAGKRPKIKWMIEPQLENTTDNPNMRPSNDSIDYENQAGNKDYKNTGFSRGHLFPNSYGSTDLKKNSTFTLTNIVPQIIKFNSGSWNKMEECIKCVLNKYCINNNGNIEGFVVIGAQPSNNSLNNRINIPSVLWSAFCCYSHSKNSWLSSAHWGNNTDHKPEHLKTRTLGKLHRELKIEVFPKTKCPKNTTVTHLYSNLPSNCSCPKTSSKSAPTTSTATTSVSASSSSTSNSPIPPSTTSFSSPGTSAPLSPTVPNYSTTSGKPTTGPLGTTTSVYCCNCLDF</sequence>
<dbReference type="Ensembl" id="ENSONIT00000012214.2">
    <property type="protein sequence ID" value="ENSONIP00000012205.2"/>
    <property type="gene ID" value="ENSONIG00000009717.2"/>
</dbReference>
<dbReference type="InterPro" id="IPR044925">
    <property type="entry name" value="His-Me_finger_sf"/>
</dbReference>
<dbReference type="Proteomes" id="UP000005207">
    <property type="component" value="Linkage group LG3"/>
</dbReference>
<dbReference type="STRING" id="8128.ENSONIP00000012205"/>
<dbReference type="InterPro" id="IPR039015">
    <property type="entry name" value="ENDOD1"/>
</dbReference>
<evidence type="ECO:0000259" key="2">
    <source>
        <dbReference type="SMART" id="SM00477"/>
    </source>
</evidence>
<reference evidence="4" key="3">
    <citation type="submission" date="2025-09" db="UniProtKB">
        <authorList>
            <consortium name="Ensembl"/>
        </authorList>
    </citation>
    <scope>IDENTIFICATION</scope>
</reference>
<gene>
    <name evidence="4" type="primary">LOC112843133</name>
</gene>
<reference evidence="4" key="2">
    <citation type="submission" date="2025-08" db="UniProtKB">
        <authorList>
            <consortium name="Ensembl"/>
        </authorList>
    </citation>
    <scope>IDENTIFICATION</scope>
</reference>
<accession>I3JTL0</accession>
<evidence type="ECO:0000256" key="1">
    <source>
        <dbReference type="SAM" id="MobiDB-lite"/>
    </source>
</evidence>
<dbReference type="PANTHER" id="PTHR21472">
    <property type="entry name" value="ENDONUCLEASE DOMAIN-CONTAINING 1 PROTEIN ENDOD1"/>
    <property type="match status" value="1"/>
</dbReference>
<dbReference type="GeneTree" id="ENSGT01030000234592"/>
<reference evidence="5" key="1">
    <citation type="submission" date="2012-01" db="EMBL/GenBank/DDBJ databases">
        <title>The Genome Sequence of Oreochromis niloticus (Nile Tilapia).</title>
        <authorList>
            <consortium name="Broad Institute Genome Assembly Team"/>
            <consortium name="Broad Institute Sequencing Platform"/>
            <person name="Di Palma F."/>
            <person name="Johnson J."/>
            <person name="Lander E.S."/>
            <person name="Lindblad-Toh K."/>
        </authorList>
    </citation>
    <scope>NUCLEOTIDE SEQUENCE [LARGE SCALE GENOMIC DNA]</scope>
</reference>
<dbReference type="AlphaFoldDB" id="I3JTL0"/>
<dbReference type="GO" id="GO:0016787">
    <property type="term" value="F:hydrolase activity"/>
    <property type="evidence" value="ECO:0007669"/>
    <property type="project" value="InterPro"/>
</dbReference>
<dbReference type="Pfam" id="PF01223">
    <property type="entry name" value="Endonuclease_NS"/>
    <property type="match status" value="1"/>
</dbReference>
<evidence type="ECO:0000259" key="3">
    <source>
        <dbReference type="SMART" id="SM00892"/>
    </source>
</evidence>
<dbReference type="InterPro" id="IPR044929">
    <property type="entry name" value="DNA/RNA_non-sp_Endonuclease_sf"/>
</dbReference>
<feature type="region of interest" description="Disordered" evidence="1">
    <location>
        <begin position="371"/>
        <end position="434"/>
    </location>
</feature>
<dbReference type="GO" id="GO:0003676">
    <property type="term" value="F:nucleic acid binding"/>
    <property type="evidence" value="ECO:0007669"/>
    <property type="project" value="InterPro"/>
</dbReference>
<dbReference type="SMART" id="SM00477">
    <property type="entry name" value="NUC"/>
    <property type="match status" value="1"/>
</dbReference>
<protein>
    <submittedName>
        <fullName evidence="4">Uncharacterized LOC112843133</fullName>
    </submittedName>
</protein>
<dbReference type="InParanoid" id="I3JTL0"/>
<proteinExistence type="predicted"/>
<feature type="domain" description="DNA/RNA non-specific endonuclease/pyrophosphatase/phosphodiesterase" evidence="3">
    <location>
        <begin position="143"/>
        <end position="352"/>
    </location>
</feature>
<dbReference type="SMART" id="SM00892">
    <property type="entry name" value="Endonuclease_NS"/>
    <property type="match status" value="1"/>
</dbReference>
<evidence type="ECO:0000313" key="4">
    <source>
        <dbReference type="Ensembl" id="ENSONIP00000012205.2"/>
    </source>
</evidence>
<organism evidence="4 5">
    <name type="scientific">Oreochromis niloticus</name>
    <name type="common">Nile tilapia</name>
    <name type="synonym">Tilapia nilotica</name>
    <dbReference type="NCBI Taxonomy" id="8128"/>
    <lineage>
        <taxon>Eukaryota</taxon>
        <taxon>Metazoa</taxon>
        <taxon>Chordata</taxon>
        <taxon>Craniata</taxon>
        <taxon>Vertebrata</taxon>
        <taxon>Euteleostomi</taxon>
        <taxon>Actinopterygii</taxon>
        <taxon>Neopterygii</taxon>
        <taxon>Teleostei</taxon>
        <taxon>Neoteleostei</taxon>
        <taxon>Acanthomorphata</taxon>
        <taxon>Ovalentaria</taxon>
        <taxon>Cichlomorphae</taxon>
        <taxon>Cichliformes</taxon>
        <taxon>Cichlidae</taxon>
        <taxon>African cichlids</taxon>
        <taxon>Pseudocrenilabrinae</taxon>
        <taxon>Oreochromini</taxon>
        <taxon>Oreochromis</taxon>
    </lineage>
</organism>
<name>I3JTL0_ORENI</name>
<dbReference type="SUPFAM" id="SSF54060">
    <property type="entry name" value="His-Me finger endonucleases"/>
    <property type="match status" value="1"/>
</dbReference>
<feature type="compositionally biased region" description="Low complexity" evidence="1">
    <location>
        <begin position="376"/>
        <end position="418"/>
    </location>
</feature>
<feature type="domain" description="ENPP1-3/EXOG-like endonuclease/phosphodiesterase" evidence="2">
    <location>
        <begin position="144"/>
        <end position="355"/>
    </location>
</feature>
<dbReference type="GO" id="GO:0046872">
    <property type="term" value="F:metal ion binding"/>
    <property type="evidence" value="ECO:0007669"/>
    <property type="project" value="InterPro"/>
</dbReference>
<dbReference type="eggNOG" id="ENOG502SI67">
    <property type="taxonomic scope" value="Eukaryota"/>
</dbReference>
<keyword evidence="5" id="KW-1185">Reference proteome</keyword>
<dbReference type="HOGENOM" id="CLU_035817_2_0_1"/>
<dbReference type="PANTHER" id="PTHR21472:SF15">
    <property type="entry name" value="ENDONUCLEASE DOMAIN-CONTAINING 1 PROTEIN-RELATED"/>
    <property type="match status" value="1"/>
</dbReference>
<dbReference type="InterPro" id="IPR001604">
    <property type="entry name" value="Endo_G_ENPP1-like_dom"/>
</dbReference>
<dbReference type="InterPro" id="IPR020821">
    <property type="entry name" value="ENPP1-3/EXOG-like_nuc-like"/>
</dbReference>